<dbReference type="AlphaFoldDB" id="A0A8C8W5L8"/>
<dbReference type="GO" id="GO:0045596">
    <property type="term" value="P:negative regulation of cell differentiation"/>
    <property type="evidence" value="ECO:0007669"/>
    <property type="project" value="InterPro"/>
</dbReference>
<evidence type="ECO:0000313" key="5">
    <source>
        <dbReference type="Ensembl" id="ENSPEMP00000036011.1"/>
    </source>
</evidence>
<reference evidence="5" key="2">
    <citation type="submission" date="2025-08" db="UniProtKB">
        <authorList>
            <consortium name="Ensembl"/>
        </authorList>
    </citation>
    <scope>IDENTIFICATION</scope>
</reference>
<keyword evidence="2" id="KW-0433">Leucine-rich repeat</keyword>
<dbReference type="PIRSF" id="PIRSF038286">
    <property type="entry name" value="PRAME"/>
    <property type="match status" value="1"/>
</dbReference>
<organism evidence="5 6">
    <name type="scientific">Peromyscus maniculatus bairdii</name>
    <name type="common">Prairie deer mouse</name>
    <dbReference type="NCBI Taxonomy" id="230844"/>
    <lineage>
        <taxon>Eukaryota</taxon>
        <taxon>Metazoa</taxon>
        <taxon>Chordata</taxon>
        <taxon>Craniata</taxon>
        <taxon>Vertebrata</taxon>
        <taxon>Euteleostomi</taxon>
        <taxon>Mammalia</taxon>
        <taxon>Eutheria</taxon>
        <taxon>Euarchontoglires</taxon>
        <taxon>Glires</taxon>
        <taxon>Rodentia</taxon>
        <taxon>Myomorpha</taxon>
        <taxon>Muroidea</taxon>
        <taxon>Cricetidae</taxon>
        <taxon>Neotominae</taxon>
        <taxon>Peromyscus</taxon>
    </lineage>
</organism>
<evidence type="ECO:0000256" key="1">
    <source>
        <dbReference type="ARBA" id="ARBA00009608"/>
    </source>
</evidence>
<dbReference type="GO" id="GO:0005737">
    <property type="term" value="C:cytoplasm"/>
    <property type="evidence" value="ECO:0007669"/>
    <property type="project" value="TreeGrafter"/>
</dbReference>
<dbReference type="GO" id="GO:0008284">
    <property type="term" value="P:positive regulation of cell population proliferation"/>
    <property type="evidence" value="ECO:0007669"/>
    <property type="project" value="InterPro"/>
</dbReference>
<evidence type="ECO:0000256" key="4">
    <source>
        <dbReference type="SAM" id="Phobius"/>
    </source>
</evidence>
<accession>A0A8C8W5L8</accession>
<sequence>MDSCHHSPDQVSHSPPSRGLFFEAPPTLLELSMKSLLRDEALAISVLQQLPSEFFPSLFKEAYKSRHMKILTAMVAVWPFACLPVGAMMKVPDRMILQAVLDALASPVLSTRSKLRVLDLRNTHNVFWDVWSGIHGLDCSKGTLSKKQTGNGHFRYAVRRLLKVVTDFDLRLNLDEQQAYLLQWAQQRKGAVRLCCMKMSICVTPLGIIMMVLNTFQPDYIEELELSTNWSLVTLSHFAPCFGQMRNLRRLHLARIYTNTDKAVNTSNQSLVFIPRCVKSPLKTLSVSLCRISQSDLKHLSQCRRLFHLKHLNLFGVALFNLCRTHLLFLLKNVGDTLQSLELEHCRMGDSHLSALLPALSQCLQLTRVNLYDNDLSTSLLKELLQSMTHLSKLTEEFYPAPLECYGESGHVIVDKFAKLCPDLLDILRSKRQPKKVSFGTEFCPQCFQRCVYDQKTRLCQCFSRPAWATE</sequence>
<keyword evidence="4" id="KW-0472">Membrane</keyword>
<proteinExistence type="inferred from homology"/>
<dbReference type="Gene3D" id="3.80.10.10">
    <property type="entry name" value="Ribonuclease Inhibitor"/>
    <property type="match status" value="1"/>
</dbReference>
<dbReference type="Ensembl" id="ENSPEMT00000033718.1">
    <property type="protein sequence ID" value="ENSPEMP00000036011.1"/>
    <property type="gene ID" value="ENSPEMG00000026714.1"/>
</dbReference>
<dbReference type="PANTHER" id="PTHR14224:SF94">
    <property type="entry name" value="PRAME FAMILY MEMBER 12"/>
    <property type="match status" value="1"/>
</dbReference>
<dbReference type="GO" id="GO:0043066">
    <property type="term" value="P:negative regulation of apoptotic process"/>
    <property type="evidence" value="ECO:0007669"/>
    <property type="project" value="InterPro"/>
</dbReference>
<keyword evidence="4" id="KW-1133">Transmembrane helix</keyword>
<dbReference type="InterPro" id="IPR050694">
    <property type="entry name" value="LRRC14/PRAME"/>
</dbReference>
<evidence type="ECO:0000313" key="6">
    <source>
        <dbReference type="Proteomes" id="UP000694547"/>
    </source>
</evidence>
<dbReference type="GeneTree" id="ENSGT01030000234531"/>
<name>A0A8C8W5L8_PERMB</name>
<comment type="similarity">
    <text evidence="1">Belongs to the PRAME family.</text>
</comment>
<dbReference type="InterPro" id="IPR032675">
    <property type="entry name" value="LRR_dom_sf"/>
</dbReference>
<gene>
    <name evidence="5" type="primary">LOC102907096</name>
</gene>
<keyword evidence="6" id="KW-1185">Reference proteome</keyword>
<dbReference type="InterPro" id="IPR026271">
    <property type="entry name" value="PRAME"/>
</dbReference>
<evidence type="ECO:0000256" key="3">
    <source>
        <dbReference type="ARBA" id="ARBA00022737"/>
    </source>
</evidence>
<dbReference type="SUPFAM" id="SSF52047">
    <property type="entry name" value="RNI-like"/>
    <property type="match status" value="1"/>
</dbReference>
<keyword evidence="4" id="KW-0812">Transmembrane</keyword>
<evidence type="ECO:0000256" key="2">
    <source>
        <dbReference type="ARBA" id="ARBA00022614"/>
    </source>
</evidence>
<dbReference type="GO" id="GO:0045892">
    <property type="term" value="P:negative regulation of DNA-templated transcription"/>
    <property type="evidence" value="ECO:0007669"/>
    <property type="project" value="InterPro"/>
</dbReference>
<dbReference type="Proteomes" id="UP000694547">
    <property type="component" value="Chromosome 1"/>
</dbReference>
<dbReference type="PANTHER" id="PTHR14224">
    <property type="entry name" value="SIMILAR TO PREFERENTIALLY EXPRESSED ANTIGEN IN MELANOMA-LIKE 3"/>
    <property type="match status" value="1"/>
</dbReference>
<protein>
    <submittedName>
        <fullName evidence="5">PRAME family member 12-like</fullName>
    </submittedName>
</protein>
<keyword evidence="3" id="KW-0677">Repeat</keyword>
<reference evidence="5" key="3">
    <citation type="submission" date="2025-09" db="UniProtKB">
        <authorList>
            <consortium name="Ensembl"/>
        </authorList>
    </citation>
    <scope>IDENTIFICATION</scope>
</reference>
<reference evidence="5 6" key="1">
    <citation type="submission" date="2018-10" db="EMBL/GenBank/DDBJ databases">
        <title>Improved assembly of the deer mouse Peromyscus maniculatus genome.</title>
        <authorList>
            <person name="Lassance J.-M."/>
            <person name="Hoekstra H.E."/>
        </authorList>
    </citation>
    <scope>NUCLEOTIDE SEQUENCE [LARGE SCALE GENOMIC DNA]</scope>
</reference>
<feature type="transmembrane region" description="Helical" evidence="4">
    <location>
        <begin position="70"/>
        <end position="89"/>
    </location>
</feature>